<reference evidence="1" key="1">
    <citation type="submission" date="2023-04" db="EMBL/GenBank/DDBJ databases">
        <title>Aspergillus oryzae NBRC 4228.</title>
        <authorList>
            <person name="Ichikawa N."/>
            <person name="Sato H."/>
            <person name="Tonouchi N."/>
        </authorList>
    </citation>
    <scope>NUCLEOTIDE SEQUENCE</scope>
    <source>
        <strain evidence="1">NBRC 4228</strain>
    </source>
</reference>
<dbReference type="AlphaFoldDB" id="A0AAN4YVC8"/>
<sequence length="72" mass="8288">MTPDHPNQNQESKISTSTYEPHFLKDIPLELRWFQALVLMVDAKPPYPKVDRPFKYANVLFLSNEPSVASLS</sequence>
<evidence type="ECO:0000313" key="1">
    <source>
        <dbReference type="EMBL" id="GMG35599.1"/>
    </source>
</evidence>
<name>A0AAN4YVC8_ASPOZ</name>
<comment type="caution">
    <text evidence="1">The sequence shown here is derived from an EMBL/GenBank/DDBJ whole genome shotgun (WGS) entry which is preliminary data.</text>
</comment>
<organism evidence="1 2">
    <name type="scientific">Aspergillus oryzae</name>
    <name type="common">Yellow koji mold</name>
    <dbReference type="NCBI Taxonomy" id="5062"/>
    <lineage>
        <taxon>Eukaryota</taxon>
        <taxon>Fungi</taxon>
        <taxon>Dikarya</taxon>
        <taxon>Ascomycota</taxon>
        <taxon>Pezizomycotina</taxon>
        <taxon>Eurotiomycetes</taxon>
        <taxon>Eurotiomycetidae</taxon>
        <taxon>Eurotiales</taxon>
        <taxon>Aspergillaceae</taxon>
        <taxon>Aspergillus</taxon>
        <taxon>Aspergillus subgen. Circumdati</taxon>
    </lineage>
</organism>
<gene>
    <name evidence="1" type="ORF">Aory04_001079200</name>
</gene>
<evidence type="ECO:0000313" key="2">
    <source>
        <dbReference type="Proteomes" id="UP001165205"/>
    </source>
</evidence>
<protein>
    <submittedName>
        <fullName evidence="1">Unnamed protein product</fullName>
    </submittedName>
</protein>
<dbReference type="Proteomes" id="UP001165205">
    <property type="component" value="Unassembled WGS sequence"/>
</dbReference>
<dbReference type="EMBL" id="BSYA01000173">
    <property type="protein sequence ID" value="GMG35599.1"/>
    <property type="molecule type" value="Genomic_DNA"/>
</dbReference>
<proteinExistence type="predicted"/>
<accession>A0AAN4YVC8</accession>